<protein>
    <recommendedName>
        <fullName evidence="1">AraC effector-binding domain-containing protein</fullName>
    </recommendedName>
</protein>
<proteinExistence type="predicted"/>
<feature type="domain" description="AraC effector-binding" evidence="1">
    <location>
        <begin position="5"/>
        <end position="154"/>
    </location>
</feature>
<dbReference type="Gene3D" id="3.20.80.10">
    <property type="entry name" value="Regulatory factor, effector binding domain"/>
    <property type="match status" value="1"/>
</dbReference>
<comment type="caution">
    <text evidence="2">The sequence shown here is derived from an EMBL/GenBank/DDBJ whole genome shotgun (WGS) entry which is preliminary data.</text>
</comment>
<dbReference type="SMART" id="SM00871">
    <property type="entry name" value="AraC_E_bind"/>
    <property type="match status" value="1"/>
</dbReference>
<dbReference type="InterPro" id="IPR011256">
    <property type="entry name" value="Reg_factor_effector_dom_sf"/>
</dbReference>
<evidence type="ECO:0000313" key="2">
    <source>
        <dbReference type="EMBL" id="MEO1768956.1"/>
    </source>
</evidence>
<dbReference type="SUPFAM" id="SSF55136">
    <property type="entry name" value="Probable bacterial effector-binding domain"/>
    <property type="match status" value="1"/>
</dbReference>
<evidence type="ECO:0000313" key="3">
    <source>
        <dbReference type="Proteomes" id="UP000664357"/>
    </source>
</evidence>
<gene>
    <name evidence="2" type="ORF">JZO67_000895</name>
</gene>
<organism evidence="2 3">
    <name type="scientific">Candidatus Enterococcus ferrettii</name>
    <dbReference type="NCBI Taxonomy" id="2815324"/>
    <lineage>
        <taxon>Bacteria</taxon>
        <taxon>Bacillati</taxon>
        <taxon>Bacillota</taxon>
        <taxon>Bacilli</taxon>
        <taxon>Lactobacillales</taxon>
        <taxon>Enterococcaceae</taxon>
        <taxon>Enterococcus</taxon>
    </lineage>
</organism>
<evidence type="ECO:0000259" key="1">
    <source>
        <dbReference type="SMART" id="SM00871"/>
    </source>
</evidence>
<accession>A0ABV0EK44</accession>
<dbReference type="EMBL" id="JAFREL020000001">
    <property type="protein sequence ID" value="MEO1768956.1"/>
    <property type="molecule type" value="Genomic_DNA"/>
</dbReference>
<dbReference type="RefSeq" id="WP_207700714.1">
    <property type="nucleotide sequence ID" value="NZ_JAFREL020000001.1"/>
</dbReference>
<keyword evidence="3" id="KW-1185">Reference proteome</keyword>
<reference evidence="2 3" key="1">
    <citation type="submission" date="2024-02" db="EMBL/GenBank/DDBJ databases">
        <title>The Genome Sequence of Enterococcus sp. DIV0159.</title>
        <authorList>
            <person name="Earl A."/>
            <person name="Manson A."/>
            <person name="Gilmore M."/>
            <person name="Sanders J."/>
            <person name="Shea T."/>
            <person name="Howe W."/>
            <person name="Livny J."/>
            <person name="Cuomo C."/>
            <person name="Neafsey D."/>
            <person name="Birren B."/>
        </authorList>
    </citation>
    <scope>NUCLEOTIDE SEQUENCE [LARGE SCALE GENOMIC DNA]</scope>
    <source>
        <strain evidence="2 3">665A</strain>
    </source>
</reference>
<dbReference type="Pfam" id="PF06445">
    <property type="entry name" value="GyrI-like"/>
    <property type="match status" value="1"/>
</dbReference>
<name>A0ABV0EK44_9ENTE</name>
<dbReference type="InterPro" id="IPR029442">
    <property type="entry name" value="GyrI-like"/>
</dbReference>
<dbReference type="InterPro" id="IPR010499">
    <property type="entry name" value="AraC_E-bd"/>
</dbReference>
<sequence length="155" mass="17451">MTRISKIMVKQLPEMQLLSLRRTIHFFEEYSDFVGEAVTEISKLIAEADSFPSSGPIVCFHTIDLEELDVEIGFQVVERIAGTERIKSASLSARTIVAAIDLGPYEQSDPVVEELMSWIPAHGCQPAGGIYYHYLNDNDRPESELLTEMYIPITQ</sequence>
<dbReference type="Proteomes" id="UP000664357">
    <property type="component" value="Unassembled WGS sequence"/>
</dbReference>